<evidence type="ECO:0000313" key="4">
    <source>
        <dbReference type="EMBL" id="KAK8898626.1"/>
    </source>
</evidence>
<organism evidence="4 5">
    <name type="scientific">Tritrichomonas musculus</name>
    <dbReference type="NCBI Taxonomy" id="1915356"/>
    <lineage>
        <taxon>Eukaryota</taxon>
        <taxon>Metamonada</taxon>
        <taxon>Parabasalia</taxon>
        <taxon>Tritrichomonadida</taxon>
        <taxon>Tritrichomonadidae</taxon>
        <taxon>Tritrichomonas</taxon>
    </lineage>
</organism>
<comment type="caution">
    <text evidence="4">The sequence shown here is derived from an EMBL/GenBank/DDBJ whole genome shotgun (WGS) entry which is preliminary data.</text>
</comment>
<keyword evidence="2" id="KW-0143">Chaperone</keyword>
<feature type="coiled-coil region" evidence="3">
    <location>
        <begin position="66"/>
        <end position="100"/>
    </location>
</feature>
<dbReference type="EMBL" id="JAPFFF010000001">
    <property type="protein sequence ID" value="KAK8898626.1"/>
    <property type="molecule type" value="Genomic_DNA"/>
</dbReference>
<evidence type="ECO:0000256" key="3">
    <source>
        <dbReference type="SAM" id="Coils"/>
    </source>
</evidence>
<accession>A0ABR2L6I4</accession>
<gene>
    <name evidence="4" type="ORF">M9Y10_000918</name>
</gene>
<evidence type="ECO:0008006" key="6">
    <source>
        <dbReference type="Google" id="ProtNLM"/>
    </source>
</evidence>
<dbReference type="InterPro" id="IPR002777">
    <property type="entry name" value="PFD_beta-like"/>
</dbReference>
<reference evidence="4 5" key="1">
    <citation type="submission" date="2024-04" db="EMBL/GenBank/DDBJ databases">
        <title>Tritrichomonas musculus Genome.</title>
        <authorList>
            <person name="Alves-Ferreira E."/>
            <person name="Grigg M."/>
            <person name="Lorenzi H."/>
            <person name="Galac M."/>
        </authorList>
    </citation>
    <scope>NUCLEOTIDE SEQUENCE [LARGE SCALE GENOMIC DNA]</scope>
    <source>
        <strain evidence="4 5">EAF2021</strain>
    </source>
</reference>
<dbReference type="Proteomes" id="UP001470230">
    <property type="component" value="Unassembled WGS sequence"/>
</dbReference>
<comment type="similarity">
    <text evidence="1">Belongs to the prefoldin subunit beta family.</text>
</comment>
<dbReference type="PANTHER" id="PTHR21431">
    <property type="entry name" value="PREFOLDIN SUBUNIT 6"/>
    <property type="match status" value="1"/>
</dbReference>
<dbReference type="Pfam" id="PF01920">
    <property type="entry name" value="Prefoldin_2"/>
    <property type="match status" value="1"/>
</dbReference>
<keyword evidence="3" id="KW-0175">Coiled coil</keyword>
<dbReference type="SUPFAM" id="SSF46579">
    <property type="entry name" value="Prefoldin"/>
    <property type="match status" value="1"/>
</dbReference>
<evidence type="ECO:0000256" key="1">
    <source>
        <dbReference type="ARBA" id="ARBA00008045"/>
    </source>
</evidence>
<dbReference type="CDD" id="cd23161">
    <property type="entry name" value="Prefoldin_6"/>
    <property type="match status" value="1"/>
</dbReference>
<dbReference type="InterPro" id="IPR009053">
    <property type="entry name" value="Prefoldin"/>
</dbReference>
<dbReference type="PANTHER" id="PTHR21431:SF0">
    <property type="entry name" value="PREFOLDIN SUBUNIT 6"/>
    <property type="match status" value="1"/>
</dbReference>
<evidence type="ECO:0000313" key="5">
    <source>
        <dbReference type="Proteomes" id="UP001470230"/>
    </source>
</evidence>
<evidence type="ECO:0000256" key="2">
    <source>
        <dbReference type="ARBA" id="ARBA00023186"/>
    </source>
</evidence>
<dbReference type="Gene3D" id="1.10.287.370">
    <property type="match status" value="1"/>
</dbReference>
<protein>
    <recommendedName>
        <fullName evidence="6">Prefoldin subunit 6</fullName>
    </recommendedName>
</protein>
<proteinExistence type="inferred from homology"/>
<keyword evidence="5" id="KW-1185">Reference proteome</keyword>
<name>A0ABR2L6I4_9EUKA</name>
<sequence length="116" mass="13055">MTLDIRALEEAGKAVEEAHKTLQTLLEQRTTLVIGQRENEIVLEEFGYLNATEDVVMKQVGPTLIKEELDAAKQNVQHRLEFMANELKSLDAKIDATQKICTAAETKLQQMQSSLK</sequence>